<dbReference type="EMBL" id="JAVFKY010000003">
    <property type="protein sequence ID" value="KAK5579689.1"/>
    <property type="molecule type" value="Genomic_DNA"/>
</dbReference>
<protein>
    <recommendedName>
        <fullName evidence="9">Cysteine and histidine-rich domain-containing protein</fullName>
    </recommendedName>
</protein>
<dbReference type="PROSITE" id="PS51203">
    <property type="entry name" value="CS"/>
    <property type="match status" value="1"/>
</dbReference>
<dbReference type="InterPro" id="IPR007052">
    <property type="entry name" value="CS_dom"/>
</dbReference>
<dbReference type="InterPro" id="IPR007051">
    <property type="entry name" value="CHORD_dom"/>
</dbReference>
<name>A0AAN7TU58_9MYCE</name>
<evidence type="ECO:0000256" key="4">
    <source>
        <dbReference type="SAM" id="MobiDB-lite"/>
    </source>
</evidence>
<dbReference type="InterPro" id="IPR008978">
    <property type="entry name" value="HSP20-like_chaperone"/>
</dbReference>
<dbReference type="AlphaFoldDB" id="A0AAN7TU58"/>
<dbReference type="PANTHER" id="PTHR46983:SF3">
    <property type="entry name" value="CHPADIPLOID STATE MAINTENANCE PROTEIN CHPA"/>
    <property type="match status" value="1"/>
</dbReference>
<feature type="compositionally biased region" description="Polar residues" evidence="4">
    <location>
        <begin position="107"/>
        <end position="120"/>
    </location>
</feature>
<gene>
    <name evidence="7" type="ORF">RB653_009374</name>
</gene>
<dbReference type="Proteomes" id="UP001344447">
    <property type="component" value="Unassembled WGS sequence"/>
</dbReference>
<feature type="domain" description="CHORD" evidence="6">
    <location>
        <begin position="149"/>
        <end position="208"/>
    </location>
</feature>
<dbReference type="PROSITE" id="PS51401">
    <property type="entry name" value="CHORD"/>
    <property type="match status" value="2"/>
</dbReference>
<dbReference type="SUPFAM" id="SSF49764">
    <property type="entry name" value="HSP20-like chaperones"/>
    <property type="match status" value="1"/>
</dbReference>
<feature type="region of interest" description="Disordered" evidence="4">
    <location>
        <begin position="61"/>
        <end position="120"/>
    </location>
</feature>
<evidence type="ECO:0000256" key="1">
    <source>
        <dbReference type="ARBA" id="ARBA00022723"/>
    </source>
</evidence>
<keyword evidence="1" id="KW-0479">Metal-binding</keyword>
<feature type="compositionally biased region" description="Low complexity" evidence="4">
    <location>
        <begin position="76"/>
        <end position="95"/>
    </location>
</feature>
<dbReference type="CDD" id="cd06466">
    <property type="entry name" value="p23_CS_SGT1_like"/>
    <property type="match status" value="1"/>
</dbReference>
<dbReference type="PANTHER" id="PTHR46983">
    <property type="entry name" value="CYSTEINE AND HISTIDINE-RICH DOMAIN-CONTAINING PROTEIN 1"/>
    <property type="match status" value="1"/>
</dbReference>
<dbReference type="Pfam" id="PF04969">
    <property type="entry name" value="CS"/>
    <property type="match status" value="1"/>
</dbReference>
<evidence type="ECO:0000313" key="8">
    <source>
        <dbReference type="Proteomes" id="UP001344447"/>
    </source>
</evidence>
<accession>A0AAN7TU58</accession>
<dbReference type="GO" id="GO:0046872">
    <property type="term" value="F:metal ion binding"/>
    <property type="evidence" value="ECO:0007669"/>
    <property type="project" value="UniProtKB-KW"/>
</dbReference>
<dbReference type="InterPro" id="IPR039790">
    <property type="entry name" value="CHRD1"/>
</dbReference>
<sequence length="320" mass="35783">MVKCGNNGCGKEFEVGSQDECCFHPGSAVFHEGSKGWSCCKPRVLDFDDFLKIPGCATGSHKIAEPKPQSKPIVQSSTTNSDYASSSSTTTTTTTKPHPSDKFTPKPINNSGNDRSTPTLAQQFQKPPIEYVEENDADDAVISIGARCCRNGCSSGIYKDDESRKEQCNYHPGEPVFHEGSKGWSCCKPKAAIFEEFLKIKGCKHGKHRFVPPPKDNSVVECRHDWYQTFDSVLMTIYAKAVDKDNSKIQFLDNKTVSVDLKLAGDKMFKKVYNLAGTINTETSKFDVLKTKIEFKLIKDPQESWSRLEIEEQELYSYQV</sequence>
<feature type="domain" description="CHORD" evidence="6">
    <location>
        <begin position="4"/>
        <end position="61"/>
    </location>
</feature>
<comment type="caution">
    <text evidence="7">The sequence shown here is derived from an EMBL/GenBank/DDBJ whole genome shotgun (WGS) entry which is preliminary data.</text>
</comment>
<proteinExistence type="predicted"/>
<evidence type="ECO:0000256" key="2">
    <source>
        <dbReference type="ARBA" id="ARBA00022737"/>
    </source>
</evidence>
<dbReference type="Pfam" id="PF04968">
    <property type="entry name" value="CHORD"/>
    <property type="match status" value="2"/>
</dbReference>
<feature type="domain" description="CS" evidence="5">
    <location>
        <begin position="219"/>
        <end position="309"/>
    </location>
</feature>
<keyword evidence="8" id="KW-1185">Reference proteome</keyword>
<evidence type="ECO:0008006" key="9">
    <source>
        <dbReference type="Google" id="ProtNLM"/>
    </source>
</evidence>
<dbReference type="Gene3D" id="4.10.1130.20">
    <property type="match status" value="2"/>
</dbReference>
<evidence type="ECO:0000313" key="7">
    <source>
        <dbReference type="EMBL" id="KAK5579689.1"/>
    </source>
</evidence>
<reference evidence="7 8" key="1">
    <citation type="submission" date="2023-11" db="EMBL/GenBank/DDBJ databases">
        <title>Dfirmibasis_genome.</title>
        <authorList>
            <person name="Edelbroek B."/>
            <person name="Kjellin J."/>
            <person name="Jerlstrom-Hultqvist J."/>
            <person name="Soderbom F."/>
        </authorList>
    </citation>
    <scope>NUCLEOTIDE SEQUENCE [LARGE SCALE GENOMIC DNA]</scope>
    <source>
        <strain evidence="7 8">TNS-C-14</strain>
    </source>
</reference>
<evidence type="ECO:0000259" key="6">
    <source>
        <dbReference type="PROSITE" id="PS51401"/>
    </source>
</evidence>
<evidence type="ECO:0000256" key="3">
    <source>
        <dbReference type="ARBA" id="ARBA00022833"/>
    </source>
</evidence>
<dbReference type="Gene3D" id="2.60.40.790">
    <property type="match status" value="1"/>
</dbReference>
<keyword evidence="3" id="KW-0862">Zinc</keyword>
<evidence type="ECO:0000259" key="5">
    <source>
        <dbReference type="PROSITE" id="PS51203"/>
    </source>
</evidence>
<organism evidence="7 8">
    <name type="scientific">Dictyostelium firmibasis</name>
    <dbReference type="NCBI Taxonomy" id="79012"/>
    <lineage>
        <taxon>Eukaryota</taxon>
        <taxon>Amoebozoa</taxon>
        <taxon>Evosea</taxon>
        <taxon>Eumycetozoa</taxon>
        <taxon>Dictyostelia</taxon>
        <taxon>Dictyosteliales</taxon>
        <taxon>Dictyosteliaceae</taxon>
        <taxon>Dictyostelium</taxon>
    </lineage>
</organism>
<keyword evidence="2" id="KW-0677">Repeat</keyword>